<dbReference type="EMBL" id="KZ664259">
    <property type="protein sequence ID" value="PPS06607.1"/>
    <property type="molecule type" value="Genomic_DNA"/>
</dbReference>
<accession>A0A2P5XTG6</accession>
<proteinExistence type="predicted"/>
<evidence type="ECO:0000313" key="2">
    <source>
        <dbReference type="Proteomes" id="UP000239757"/>
    </source>
</evidence>
<evidence type="ECO:0000313" key="1">
    <source>
        <dbReference type="EMBL" id="PPS06607.1"/>
    </source>
</evidence>
<dbReference type="Proteomes" id="UP000239757">
    <property type="component" value="Unassembled WGS sequence"/>
</dbReference>
<organism evidence="1 2">
    <name type="scientific">Gossypium barbadense</name>
    <name type="common">Sea Island cotton</name>
    <name type="synonym">Hibiscus barbadensis</name>
    <dbReference type="NCBI Taxonomy" id="3634"/>
    <lineage>
        <taxon>Eukaryota</taxon>
        <taxon>Viridiplantae</taxon>
        <taxon>Streptophyta</taxon>
        <taxon>Embryophyta</taxon>
        <taxon>Tracheophyta</taxon>
        <taxon>Spermatophyta</taxon>
        <taxon>Magnoliopsida</taxon>
        <taxon>eudicotyledons</taxon>
        <taxon>Gunneridae</taxon>
        <taxon>Pentapetalae</taxon>
        <taxon>rosids</taxon>
        <taxon>malvids</taxon>
        <taxon>Malvales</taxon>
        <taxon>Malvaceae</taxon>
        <taxon>Malvoideae</taxon>
        <taxon>Gossypium</taxon>
    </lineage>
</organism>
<gene>
    <name evidence="1" type="ORF">GOBAR_AA14040</name>
</gene>
<dbReference type="AlphaFoldDB" id="A0A2P5XTG6"/>
<dbReference type="OrthoDB" id="1895122at2759"/>
<protein>
    <submittedName>
        <fullName evidence="1">Uncharacterized protein</fullName>
    </submittedName>
</protein>
<reference evidence="1 2" key="1">
    <citation type="submission" date="2015-01" db="EMBL/GenBank/DDBJ databases">
        <title>Genome of allotetraploid Gossypium barbadense reveals genomic plasticity and fiber elongation in cotton evolution.</title>
        <authorList>
            <person name="Chen X."/>
            <person name="Liu X."/>
            <person name="Zhao B."/>
            <person name="Zheng H."/>
            <person name="Hu Y."/>
            <person name="Lu G."/>
            <person name="Yang C."/>
            <person name="Chen J."/>
            <person name="Shan C."/>
            <person name="Zhang L."/>
            <person name="Zhou Y."/>
            <person name="Wang L."/>
            <person name="Guo W."/>
            <person name="Bai Y."/>
            <person name="Ruan J."/>
            <person name="Shangguan X."/>
            <person name="Mao Y."/>
            <person name="Jiang J."/>
            <person name="Zhu Y."/>
            <person name="Lei J."/>
            <person name="Kang H."/>
            <person name="Chen S."/>
            <person name="He X."/>
            <person name="Wang R."/>
            <person name="Wang Y."/>
            <person name="Chen J."/>
            <person name="Wang L."/>
            <person name="Yu S."/>
            <person name="Wang B."/>
            <person name="Wei J."/>
            <person name="Song S."/>
            <person name="Lu X."/>
            <person name="Gao Z."/>
            <person name="Gu W."/>
            <person name="Deng X."/>
            <person name="Ma D."/>
            <person name="Wang S."/>
            <person name="Liang W."/>
            <person name="Fang L."/>
            <person name="Cai C."/>
            <person name="Zhu X."/>
            <person name="Zhou B."/>
            <person name="Zhang Y."/>
            <person name="Chen Z."/>
            <person name="Xu S."/>
            <person name="Zhu R."/>
            <person name="Wang S."/>
            <person name="Zhang T."/>
            <person name="Zhao G."/>
        </authorList>
    </citation>
    <scope>NUCLEOTIDE SEQUENCE [LARGE SCALE GENOMIC DNA]</scope>
    <source>
        <strain evidence="2">cv. Xinhai21</strain>
        <tissue evidence="1">Leaf</tissue>
    </source>
</reference>
<sequence>MELVDDEDVETMIALYCGNQSDKNAPIHLFAELASLEQNENFTAYGEEHGAKEPCMVAPISHVGSESTIRRIDINLNVTSDIYVVGDDGYDSSDPCDQEVDSDGYPNVDEIRRIVIHNNPVPHMLLIDPDAVHVAEFPEYLEILSTHWLTVNSSPEELFVGQIFESKEECIFAIKRTIPVSIAIRLFDVPWRSVYCIWHIAANFHRDYKNAEWWRQVVRIAHELEPDIFRQRMTRLESDMEGQTNTSF</sequence>
<name>A0A2P5XTG6_GOSBA</name>